<dbReference type="Proteomes" id="UP000019116">
    <property type="component" value="Chromosome 4B"/>
</dbReference>
<gene>
    <name evidence="4" type="primary">LOC732704</name>
</gene>
<accession>A0A3B6IRR8</accession>
<dbReference type="Gramene" id="TraesCLE_scaffold_028346_01G000100.1">
    <property type="protein sequence ID" value="TraesCLE_scaffold_028346_01G000100.1"/>
    <property type="gene ID" value="TraesCLE_scaffold_028346_01G000100"/>
</dbReference>
<dbReference type="SMR" id="A0A3B6IRR8"/>
<reference evidence="4" key="2">
    <citation type="submission" date="2018-10" db="UniProtKB">
        <authorList>
            <consortium name="EnsemblPlants"/>
        </authorList>
    </citation>
    <scope>IDENTIFICATION</scope>
</reference>
<evidence type="ECO:0000256" key="2">
    <source>
        <dbReference type="ARBA" id="ARBA00023180"/>
    </source>
</evidence>
<dbReference type="Gramene" id="TraesCS4B02G191700.1">
    <property type="protein sequence ID" value="TraesCS4B02G191700.1"/>
    <property type="gene ID" value="TraesCS4B02G191700"/>
</dbReference>
<dbReference type="GO" id="GO:0016671">
    <property type="term" value="F:oxidoreductase activity, acting on a sulfur group of donors, disulfide as acceptor"/>
    <property type="evidence" value="ECO:0007669"/>
    <property type="project" value="InterPro"/>
</dbReference>
<dbReference type="OrthoDB" id="958254at2759"/>
<dbReference type="STRING" id="4565.A0A3B6IRR8"/>
<dbReference type="Pfam" id="PF03227">
    <property type="entry name" value="GILT"/>
    <property type="match status" value="1"/>
</dbReference>
<dbReference type="Gramene" id="TraesCS4B03G0537900.1">
    <property type="protein sequence ID" value="TraesCS4B03G0537900.1.CDS"/>
    <property type="gene ID" value="TraesCS4B03G0537900"/>
</dbReference>
<dbReference type="GO" id="GO:0016491">
    <property type="term" value="F:oxidoreductase activity"/>
    <property type="evidence" value="ECO:0000318"/>
    <property type="project" value="GO_Central"/>
</dbReference>
<dbReference type="InterPro" id="IPR004911">
    <property type="entry name" value="Interferon-induced_GILT"/>
</dbReference>
<dbReference type="Gramene" id="TraesCAD_scaffold_042481_01G000100.1">
    <property type="protein sequence ID" value="TraesCAD_scaffold_042481_01G000100.1"/>
    <property type="gene ID" value="TraesCAD_scaffold_042481_01G000100"/>
</dbReference>
<feature type="chain" id="PRO_5043175616" description="Gamma-interferon-inducible lysosomal thiol reductase" evidence="3">
    <location>
        <begin position="24"/>
        <end position="270"/>
    </location>
</feature>
<evidence type="ECO:0000256" key="3">
    <source>
        <dbReference type="SAM" id="SignalP"/>
    </source>
</evidence>
<dbReference type="Gramene" id="TraesROB_scaffold_004271_01G000100.1">
    <property type="protein sequence ID" value="TraesROB_scaffold_004271_01G000100.1"/>
    <property type="gene ID" value="TraesROB_scaffold_004271_01G000100"/>
</dbReference>
<evidence type="ECO:0008006" key="6">
    <source>
        <dbReference type="Google" id="ProtNLM"/>
    </source>
</evidence>
<comment type="similarity">
    <text evidence="1">Belongs to the GILT family.</text>
</comment>
<dbReference type="PANTHER" id="PTHR13234">
    <property type="entry name" value="GAMMA-INTERFERON INDUCIBLE LYSOSOMAL THIOL REDUCTASE GILT"/>
    <property type="match status" value="1"/>
</dbReference>
<feature type="signal peptide" evidence="3">
    <location>
        <begin position="1"/>
        <end position="23"/>
    </location>
</feature>
<evidence type="ECO:0000256" key="1">
    <source>
        <dbReference type="ARBA" id="ARBA00005679"/>
    </source>
</evidence>
<organism evidence="4">
    <name type="scientific">Triticum aestivum</name>
    <name type="common">Wheat</name>
    <dbReference type="NCBI Taxonomy" id="4565"/>
    <lineage>
        <taxon>Eukaryota</taxon>
        <taxon>Viridiplantae</taxon>
        <taxon>Streptophyta</taxon>
        <taxon>Embryophyta</taxon>
        <taxon>Tracheophyta</taxon>
        <taxon>Spermatophyta</taxon>
        <taxon>Magnoliopsida</taxon>
        <taxon>Liliopsida</taxon>
        <taxon>Poales</taxon>
        <taxon>Poaceae</taxon>
        <taxon>BOP clade</taxon>
        <taxon>Pooideae</taxon>
        <taxon>Triticodae</taxon>
        <taxon>Triticeae</taxon>
        <taxon>Triticinae</taxon>
        <taxon>Triticum</taxon>
    </lineage>
</organism>
<proteinExistence type="inferred from homology"/>
<keyword evidence="2" id="KW-0325">Glycoprotein</keyword>
<keyword evidence="5" id="KW-1185">Reference proteome</keyword>
<keyword evidence="3" id="KW-0732">Signal</keyword>
<dbReference type="Gramene" id="TraesWEE_scaffold_067686_01G000600.1">
    <property type="protein sequence ID" value="TraesWEE_scaffold_067686_01G000600.1"/>
    <property type="gene ID" value="TraesWEE_scaffold_067686_01G000600"/>
</dbReference>
<evidence type="ECO:0000313" key="4">
    <source>
        <dbReference type="EnsemblPlants" id="TraesCS4B02G191700.1"/>
    </source>
</evidence>
<name>A0A3B6IRR8_WHEAT</name>
<dbReference type="AlphaFoldDB" id="A0A3B6IRR8"/>
<dbReference type="PANTHER" id="PTHR13234:SF65">
    <property type="entry name" value="GAMMA-INTERFERON-INDUCIBLE LYSOSOMAL THIOL REDUCTASE"/>
    <property type="match status" value="1"/>
</dbReference>
<reference evidence="4" key="1">
    <citation type="submission" date="2018-08" db="EMBL/GenBank/DDBJ databases">
        <authorList>
            <person name="Rossello M."/>
        </authorList>
    </citation>
    <scope>NUCLEOTIDE SEQUENCE [LARGE SCALE GENOMIC DNA]</scope>
    <source>
        <strain evidence="4">cv. Chinese Spring</strain>
    </source>
</reference>
<sequence>MARGLRHLLLLAALLQLLSATSAATAGDVATGRGSEKVHVAIYYESLCPYSVRFVANHLFKAYRDGLLDAANLTLVPYGNAVVRNDGTISCQHGPEECLLNTVEACAIDAWPDVKVHLGFIYCVSDLVLKNKHREWESCFQKQGLDPKPVTECYKGERGHNCWHFACSIQLSLEYGRQTAELVPPHQFVPWVVVDGKPLYNSLNRSCPGIRITGTSKLTSARRTRAIPSSRRVEAWAWRHTTMCTADFDRDDDDAIAKIRMVLPDGDNND</sequence>
<dbReference type="EnsemblPlants" id="TraesCS4B02G191700.1">
    <property type="protein sequence ID" value="TraesCS4B02G191700.1"/>
    <property type="gene ID" value="TraesCS4B02G191700"/>
</dbReference>
<protein>
    <recommendedName>
        <fullName evidence="6">Gamma-interferon-inducible lysosomal thiol reductase</fullName>
    </recommendedName>
</protein>
<evidence type="ECO:0000313" key="5">
    <source>
        <dbReference type="Proteomes" id="UP000019116"/>
    </source>
</evidence>